<gene>
    <name evidence="1" type="ORF">Pla22_29010</name>
</gene>
<proteinExistence type="predicted"/>
<keyword evidence="2" id="KW-1185">Reference proteome</keyword>
<accession>A0A5C5WJG0</accession>
<sequence>MGIVGFVVEHANGIECNIGRRVHIDTGTNGIPLTTLNGHVLKGDGSREDFKDTFVLIRINDRVADASADDLHAVANIKVTGDIVCPGRERVGACAHFDGPIRRGVIVDREDGFPQRDESVRTTVGQQRCDIRSRAVDGIGCCVDGKEQRTGCQLISTNIRGSITCRPELIARLRRSDSSVVGNAGRGEGMDVGAVGLRQRCKCRIAAQDVRSNGAGEIGVVFDDVVTATDNRAVDISSPVL</sequence>
<comment type="caution">
    <text evidence="1">The sequence shown here is derived from an EMBL/GenBank/DDBJ whole genome shotgun (WGS) entry which is preliminary data.</text>
</comment>
<dbReference type="AlphaFoldDB" id="A0A5C5WJG0"/>
<dbReference type="EMBL" id="SJPI01000002">
    <property type="protein sequence ID" value="TWT50161.1"/>
    <property type="molecule type" value="Genomic_DNA"/>
</dbReference>
<name>A0A5C5WJG0_9BACT</name>
<protein>
    <submittedName>
        <fullName evidence="1">Uncharacterized protein</fullName>
    </submittedName>
</protein>
<dbReference type="Proteomes" id="UP000316598">
    <property type="component" value="Unassembled WGS sequence"/>
</dbReference>
<evidence type="ECO:0000313" key="1">
    <source>
        <dbReference type="EMBL" id="TWT50161.1"/>
    </source>
</evidence>
<reference evidence="1 2" key="1">
    <citation type="submission" date="2019-02" db="EMBL/GenBank/DDBJ databases">
        <title>Deep-cultivation of Planctomycetes and their phenomic and genomic characterization uncovers novel biology.</title>
        <authorList>
            <person name="Wiegand S."/>
            <person name="Jogler M."/>
            <person name="Boedeker C."/>
            <person name="Pinto D."/>
            <person name="Vollmers J."/>
            <person name="Rivas-Marin E."/>
            <person name="Kohn T."/>
            <person name="Peeters S.H."/>
            <person name="Heuer A."/>
            <person name="Rast P."/>
            <person name="Oberbeckmann S."/>
            <person name="Bunk B."/>
            <person name="Jeske O."/>
            <person name="Meyerdierks A."/>
            <person name="Storesund J.E."/>
            <person name="Kallscheuer N."/>
            <person name="Luecker S."/>
            <person name="Lage O.M."/>
            <person name="Pohl T."/>
            <person name="Merkel B.J."/>
            <person name="Hornburger P."/>
            <person name="Mueller R.-W."/>
            <person name="Bruemmer F."/>
            <person name="Labrenz M."/>
            <person name="Spormann A.M."/>
            <person name="Op Den Camp H."/>
            <person name="Overmann J."/>
            <person name="Amann R."/>
            <person name="Jetten M.S.M."/>
            <person name="Mascher T."/>
            <person name="Medema M.H."/>
            <person name="Devos D.P."/>
            <person name="Kaster A.-K."/>
            <person name="Ovreas L."/>
            <person name="Rohde M."/>
            <person name="Galperin M.Y."/>
            <person name="Jogler C."/>
        </authorList>
    </citation>
    <scope>NUCLEOTIDE SEQUENCE [LARGE SCALE GENOMIC DNA]</scope>
    <source>
        <strain evidence="1 2">Pla22</strain>
    </source>
</reference>
<evidence type="ECO:0000313" key="2">
    <source>
        <dbReference type="Proteomes" id="UP000316598"/>
    </source>
</evidence>
<organism evidence="1 2">
    <name type="scientific">Rubripirellula amarantea</name>
    <dbReference type="NCBI Taxonomy" id="2527999"/>
    <lineage>
        <taxon>Bacteria</taxon>
        <taxon>Pseudomonadati</taxon>
        <taxon>Planctomycetota</taxon>
        <taxon>Planctomycetia</taxon>
        <taxon>Pirellulales</taxon>
        <taxon>Pirellulaceae</taxon>
        <taxon>Rubripirellula</taxon>
    </lineage>
</organism>